<reference evidence="1" key="1">
    <citation type="submission" date="2019-04" db="EMBL/GenBank/DDBJ databases">
        <title>Microbes associate with the intestines of laboratory mice.</title>
        <authorList>
            <person name="Navarre W."/>
            <person name="Wong E."/>
            <person name="Huang K."/>
            <person name="Tropini C."/>
            <person name="Ng K."/>
            <person name="Yu B."/>
        </authorList>
    </citation>
    <scope>NUCLEOTIDE SEQUENCE</scope>
    <source>
        <strain evidence="1">NM04_E33</strain>
    </source>
</reference>
<protein>
    <submittedName>
        <fullName evidence="1">DUF2971 domain-containing protein</fullName>
    </submittedName>
</protein>
<keyword evidence="2" id="KW-1185">Reference proteome</keyword>
<accession>A0AC61RK45</accession>
<gene>
    <name evidence="1" type="ORF">E5331_03510</name>
</gene>
<proteinExistence type="predicted"/>
<evidence type="ECO:0000313" key="2">
    <source>
        <dbReference type="Proteomes" id="UP000306319"/>
    </source>
</evidence>
<dbReference type="Proteomes" id="UP000306319">
    <property type="component" value="Unassembled WGS sequence"/>
</dbReference>
<dbReference type="EMBL" id="SRYB01000003">
    <property type="protein sequence ID" value="TGY80315.1"/>
    <property type="molecule type" value="Genomic_DNA"/>
</dbReference>
<comment type="caution">
    <text evidence="1">The sequence shown here is derived from an EMBL/GenBank/DDBJ whole genome shotgun (WGS) entry which is preliminary data.</text>
</comment>
<evidence type="ECO:0000313" key="1">
    <source>
        <dbReference type="EMBL" id="TGY80315.1"/>
    </source>
</evidence>
<name>A0AC61RK45_9BACT</name>
<sequence>MRIYHYTNIETLALILKNRTIRFNRLDHVDDLEEGRVECSGIKLGQYIFVSCWTEDWEESIPLWRMYTEKGTGVRISLPKEMFKTYAYNDGDIISGVTMEGNVRTLMSPKMFGMKNIFILPCFNEGVFYRKVQYVQNVKEAMKDAVKINTDGSINFQLSKWGAFKNSRWKFQNESRFVLTIYPKPAEISTGDELFALWLRSAIQNGVPNTIEYYDLELDANAINSMEITLCPNMSDGNKILVESLCSRYIDNKNMIPKESALNNFVKLK</sequence>
<organism evidence="1 2">
    <name type="scientific">Lepagella muris</name>
    <dbReference type="NCBI Taxonomy" id="3032870"/>
    <lineage>
        <taxon>Bacteria</taxon>
        <taxon>Pseudomonadati</taxon>
        <taxon>Bacteroidota</taxon>
        <taxon>Bacteroidia</taxon>
        <taxon>Bacteroidales</taxon>
        <taxon>Muribaculaceae</taxon>
        <taxon>Lepagella</taxon>
    </lineage>
</organism>